<dbReference type="Gene3D" id="1.10.287.380">
    <property type="entry name" value="Valyl-tRNA synthetase, C-terminal domain"/>
    <property type="match status" value="1"/>
</dbReference>
<dbReference type="Gene3D" id="3.40.50.300">
    <property type="entry name" value="P-loop containing nucleotide triphosphate hydrolases"/>
    <property type="match status" value="2"/>
</dbReference>
<dbReference type="OrthoDB" id="9760950at2"/>
<dbReference type="Proteomes" id="UP000051638">
    <property type="component" value="Unassembled WGS sequence"/>
</dbReference>
<dbReference type="PANTHER" id="PTHR42855">
    <property type="entry name" value="ABC TRANSPORTER ATP-BINDING SUBUNIT"/>
    <property type="match status" value="1"/>
</dbReference>
<dbReference type="InterPro" id="IPR032524">
    <property type="entry name" value="ABC_tran_C"/>
</dbReference>
<feature type="domain" description="ABC transporter" evidence="5">
    <location>
        <begin position="328"/>
        <end position="545"/>
    </location>
</feature>
<dbReference type="Pfam" id="PF12848">
    <property type="entry name" value="ABC_tran_Xtn"/>
    <property type="match status" value="1"/>
</dbReference>
<dbReference type="CDD" id="cd03221">
    <property type="entry name" value="ABCF_EF-3"/>
    <property type="match status" value="2"/>
</dbReference>
<dbReference type="InterPro" id="IPR017871">
    <property type="entry name" value="ABC_transporter-like_CS"/>
</dbReference>
<dbReference type="RefSeq" id="WP_057874567.1">
    <property type="nucleotide sequence ID" value="NZ_AYYI01000078.1"/>
</dbReference>
<evidence type="ECO:0000259" key="5">
    <source>
        <dbReference type="PROSITE" id="PS50893"/>
    </source>
</evidence>
<dbReference type="InterPro" id="IPR037118">
    <property type="entry name" value="Val-tRNA_synth_C_sf"/>
</dbReference>
<feature type="compositionally biased region" description="Polar residues" evidence="4">
    <location>
        <begin position="559"/>
        <end position="570"/>
    </location>
</feature>
<feature type="domain" description="ABC transporter" evidence="5">
    <location>
        <begin position="4"/>
        <end position="263"/>
    </location>
</feature>
<evidence type="ECO:0000256" key="1">
    <source>
        <dbReference type="ARBA" id="ARBA00022737"/>
    </source>
</evidence>
<evidence type="ECO:0000256" key="4">
    <source>
        <dbReference type="SAM" id="MobiDB-lite"/>
    </source>
</evidence>
<accession>A0A0R2CSY3</accession>
<dbReference type="Pfam" id="PF16326">
    <property type="entry name" value="ABC_tran_CTD"/>
    <property type="match status" value="1"/>
</dbReference>
<dbReference type="PROSITE" id="PS00211">
    <property type="entry name" value="ABC_TRANSPORTER_1"/>
    <property type="match status" value="1"/>
</dbReference>
<keyword evidence="3 6" id="KW-0067">ATP-binding</keyword>
<reference evidence="6 7" key="1">
    <citation type="journal article" date="2015" name="Genome Announc.">
        <title>Expanding the biotechnology potential of lactobacilli through comparative genomics of 213 strains and associated genera.</title>
        <authorList>
            <person name="Sun Z."/>
            <person name="Harris H.M."/>
            <person name="McCann A."/>
            <person name="Guo C."/>
            <person name="Argimon S."/>
            <person name="Zhang W."/>
            <person name="Yang X."/>
            <person name="Jeffery I.B."/>
            <person name="Cooney J.C."/>
            <person name="Kagawa T.F."/>
            <person name="Liu W."/>
            <person name="Song Y."/>
            <person name="Salvetti E."/>
            <person name="Wrobel A."/>
            <person name="Rasinkangas P."/>
            <person name="Parkhill J."/>
            <person name="Rea M.C."/>
            <person name="O'Sullivan O."/>
            <person name="Ritari J."/>
            <person name="Douillard F.P."/>
            <person name="Paul Ross R."/>
            <person name="Yang R."/>
            <person name="Briner A.E."/>
            <person name="Felis G.E."/>
            <person name="de Vos W.M."/>
            <person name="Barrangou R."/>
            <person name="Klaenhammer T.R."/>
            <person name="Caufield P.W."/>
            <person name="Cui Y."/>
            <person name="Zhang H."/>
            <person name="O'Toole P.W."/>
        </authorList>
    </citation>
    <scope>NUCLEOTIDE SEQUENCE [LARGE SCALE GENOMIC DNA]</scope>
    <source>
        <strain evidence="6 7">DSM 20253</strain>
    </source>
</reference>
<name>A0A0R2CSY3_9LACO</name>
<dbReference type="PATRIC" id="fig|1423796.3.peg.102"/>
<dbReference type="AlphaFoldDB" id="A0A0R2CSY3"/>
<organism evidence="6 7">
    <name type="scientific">Loigolactobacillus rennini DSM 20253</name>
    <dbReference type="NCBI Taxonomy" id="1423796"/>
    <lineage>
        <taxon>Bacteria</taxon>
        <taxon>Bacillati</taxon>
        <taxon>Bacillota</taxon>
        <taxon>Bacilli</taxon>
        <taxon>Lactobacillales</taxon>
        <taxon>Lactobacillaceae</taxon>
        <taxon>Loigolactobacillus</taxon>
    </lineage>
</organism>
<feature type="region of interest" description="Disordered" evidence="4">
    <location>
        <begin position="543"/>
        <end position="573"/>
    </location>
</feature>
<dbReference type="Pfam" id="PF00005">
    <property type="entry name" value="ABC_tran"/>
    <property type="match status" value="2"/>
</dbReference>
<protein>
    <submittedName>
        <fullName evidence="6">ABC transporter, ATP-binding protein</fullName>
    </submittedName>
</protein>
<dbReference type="InterPro" id="IPR051309">
    <property type="entry name" value="ABCF_ATPase"/>
</dbReference>
<comment type="caution">
    <text evidence="6">The sequence shown here is derived from an EMBL/GenBank/DDBJ whole genome shotgun (WGS) entry which is preliminary data.</text>
</comment>
<dbReference type="InterPro" id="IPR003439">
    <property type="entry name" value="ABC_transporter-like_ATP-bd"/>
</dbReference>
<dbReference type="InterPro" id="IPR027417">
    <property type="entry name" value="P-loop_NTPase"/>
</dbReference>
<evidence type="ECO:0000313" key="7">
    <source>
        <dbReference type="Proteomes" id="UP000051638"/>
    </source>
</evidence>
<dbReference type="InterPro" id="IPR003593">
    <property type="entry name" value="AAA+_ATPase"/>
</dbReference>
<keyword evidence="7" id="KW-1185">Reference proteome</keyword>
<gene>
    <name evidence="6" type="ORF">FC24_GL000101</name>
</gene>
<evidence type="ECO:0000313" key="6">
    <source>
        <dbReference type="EMBL" id="KRM94895.1"/>
    </source>
</evidence>
<dbReference type="PROSITE" id="PS50893">
    <property type="entry name" value="ABC_TRANSPORTER_2"/>
    <property type="match status" value="2"/>
</dbReference>
<dbReference type="FunFam" id="3.40.50.300:FF:000309">
    <property type="entry name" value="ABC transporter ATP-binding protein"/>
    <property type="match status" value="1"/>
</dbReference>
<dbReference type="GO" id="GO:0003677">
    <property type="term" value="F:DNA binding"/>
    <property type="evidence" value="ECO:0007669"/>
    <property type="project" value="InterPro"/>
</dbReference>
<feature type="compositionally biased region" description="Low complexity" evidence="4">
    <location>
        <begin position="544"/>
        <end position="553"/>
    </location>
</feature>
<dbReference type="FunFam" id="3.40.50.300:FF:000011">
    <property type="entry name" value="Putative ABC transporter ATP-binding component"/>
    <property type="match status" value="1"/>
</dbReference>
<evidence type="ECO:0000256" key="2">
    <source>
        <dbReference type="ARBA" id="ARBA00022741"/>
    </source>
</evidence>
<proteinExistence type="predicted"/>
<dbReference type="EMBL" id="AYYI01000078">
    <property type="protein sequence ID" value="KRM94895.1"/>
    <property type="molecule type" value="Genomic_DNA"/>
</dbReference>
<dbReference type="GO" id="GO:0005524">
    <property type="term" value="F:ATP binding"/>
    <property type="evidence" value="ECO:0007669"/>
    <property type="project" value="UniProtKB-KW"/>
</dbReference>
<dbReference type="STRING" id="1423796.FC24_GL000101"/>
<evidence type="ECO:0000256" key="3">
    <source>
        <dbReference type="ARBA" id="ARBA00022840"/>
    </source>
</evidence>
<sequence length="648" mass="73908">MILLQAQNVARRFGAETLFEHVQLQVKSQAHVALVGRNGIGKTTLLKIIIGQNPPDEGRISTKKGLSIGYLSQNTNFSSKRTVFAEMLTVFDELRKMEKQIHQLEAKLGQPELLADKDAYQQTLKRYDRLQQLFSDQNGYGYEAEIRNVLHGFGFDDSYYQQPVSALSGGQKSRLALAKLLLENHDLLVLDEPTNHLDIATLTWLENYLQNYRGALLIVSHDQYFLDKVATEVYDLSRHTTEHYTGNYTDYRKKKAARLEQAWKAYNKQQAQIAKLEDFVNKNIVRASTTKRAQSRRKQLEKMDRLEKPKNDDKTVRFTFSEDKPSGQQVLDVTNAAIGYDKKVLADPINIHVKRHQAVAITGPNGIGKSTLLKSILKKIPLLRGDVKFGTGVDVGYYDQEQENLHADKTVLSEIWDEHPTVNEADIRRVLGSFLFTGEDVDKQIPSLSGGERAQLMLVKLAMNHNNFLILDEPTNHLDIDSKEVLEHALQNYDGTILFVSHDRYFINRLATQTVELATSGTTTYLGNYDYYQEKKAEEEAIAAEKAPTTPTKTETKPSTNQQEFRQNKAQQKEARKLKRQVNALEKKLEQLEQQSHALQLTMTKPETLQNPEKLNELQQQLEKLAKQQQEVEDQWEEASLALEDLNG</sequence>
<dbReference type="SMART" id="SM00382">
    <property type="entry name" value="AAA"/>
    <property type="match status" value="2"/>
</dbReference>
<dbReference type="SUPFAM" id="SSF52540">
    <property type="entry name" value="P-loop containing nucleoside triphosphate hydrolases"/>
    <property type="match status" value="2"/>
</dbReference>
<dbReference type="GO" id="GO:0016887">
    <property type="term" value="F:ATP hydrolysis activity"/>
    <property type="evidence" value="ECO:0007669"/>
    <property type="project" value="InterPro"/>
</dbReference>
<keyword evidence="1" id="KW-0677">Repeat</keyword>
<dbReference type="InterPro" id="IPR032781">
    <property type="entry name" value="ABC_tran_Xtn"/>
</dbReference>
<dbReference type="PANTHER" id="PTHR42855:SF2">
    <property type="entry name" value="DRUG RESISTANCE ABC TRANSPORTER,ATP-BINDING PROTEIN"/>
    <property type="match status" value="1"/>
</dbReference>
<keyword evidence="2" id="KW-0547">Nucleotide-binding</keyword>